<feature type="compositionally biased region" description="Low complexity" evidence="1">
    <location>
        <begin position="348"/>
        <end position="359"/>
    </location>
</feature>
<feature type="region of interest" description="Disordered" evidence="1">
    <location>
        <begin position="330"/>
        <end position="611"/>
    </location>
</feature>
<proteinExistence type="predicted"/>
<dbReference type="OrthoDB" id="437930at2759"/>
<evidence type="ECO:0000313" key="2">
    <source>
        <dbReference type="EMBL" id="CAE7545833.1"/>
    </source>
</evidence>
<name>A0A812U005_9DINO</name>
<reference evidence="2" key="1">
    <citation type="submission" date="2021-02" db="EMBL/GenBank/DDBJ databases">
        <authorList>
            <person name="Dougan E. K."/>
            <person name="Rhodes N."/>
            <person name="Thang M."/>
            <person name="Chan C."/>
        </authorList>
    </citation>
    <scope>NUCLEOTIDE SEQUENCE</scope>
</reference>
<comment type="caution">
    <text evidence="2">The sequence shown here is derived from an EMBL/GenBank/DDBJ whole genome shotgun (WGS) entry which is preliminary data.</text>
</comment>
<dbReference type="AlphaFoldDB" id="A0A812U005"/>
<feature type="compositionally biased region" description="Basic and acidic residues" evidence="1">
    <location>
        <begin position="490"/>
        <end position="499"/>
    </location>
</feature>
<feature type="compositionally biased region" description="Polar residues" evidence="1">
    <location>
        <begin position="443"/>
        <end position="469"/>
    </location>
</feature>
<protein>
    <submittedName>
        <fullName evidence="2">Uncharacterized protein</fullName>
    </submittedName>
</protein>
<feature type="compositionally biased region" description="Low complexity" evidence="1">
    <location>
        <begin position="507"/>
        <end position="518"/>
    </location>
</feature>
<evidence type="ECO:0000256" key="1">
    <source>
        <dbReference type="SAM" id="MobiDB-lite"/>
    </source>
</evidence>
<evidence type="ECO:0000313" key="3">
    <source>
        <dbReference type="Proteomes" id="UP000601435"/>
    </source>
</evidence>
<organism evidence="2 3">
    <name type="scientific">Symbiodinium necroappetens</name>
    <dbReference type="NCBI Taxonomy" id="1628268"/>
    <lineage>
        <taxon>Eukaryota</taxon>
        <taxon>Sar</taxon>
        <taxon>Alveolata</taxon>
        <taxon>Dinophyceae</taxon>
        <taxon>Suessiales</taxon>
        <taxon>Symbiodiniaceae</taxon>
        <taxon>Symbiodinium</taxon>
    </lineage>
</organism>
<dbReference type="EMBL" id="CAJNJA010025608">
    <property type="protein sequence ID" value="CAE7545833.1"/>
    <property type="molecule type" value="Genomic_DNA"/>
</dbReference>
<keyword evidence="3" id="KW-1185">Reference proteome</keyword>
<dbReference type="Proteomes" id="UP000601435">
    <property type="component" value="Unassembled WGS sequence"/>
</dbReference>
<feature type="compositionally biased region" description="Low complexity" evidence="1">
    <location>
        <begin position="398"/>
        <end position="441"/>
    </location>
</feature>
<feature type="compositionally biased region" description="Polar residues" evidence="1">
    <location>
        <begin position="367"/>
        <end position="381"/>
    </location>
</feature>
<feature type="non-terminal residue" evidence="2">
    <location>
        <position position="1"/>
    </location>
</feature>
<accession>A0A812U005</accession>
<gene>
    <name evidence="2" type="ORF">SNEC2469_LOCUS15721</name>
</gene>
<feature type="compositionally biased region" description="Acidic residues" evidence="1">
    <location>
        <begin position="583"/>
        <end position="611"/>
    </location>
</feature>
<feature type="compositionally biased region" description="Acidic residues" evidence="1">
    <location>
        <begin position="386"/>
        <end position="397"/>
    </location>
</feature>
<feature type="compositionally biased region" description="Acidic residues" evidence="1">
    <location>
        <begin position="556"/>
        <end position="574"/>
    </location>
</feature>
<feature type="compositionally biased region" description="Pro residues" evidence="1">
    <location>
        <begin position="476"/>
        <end position="485"/>
    </location>
</feature>
<sequence length="611" mass="67209">DFLQDALDLILSQFEVVDVRNKFRTACRTGERFVEVLLILEVETEDGQMPHVCEVRLEEINFYNARARAEPVMQELLGKISKHYSSKNPRCMEHLCRWVLETPQMSHKLRAFKKHISRRFGSALGAWRRFRNLCKEVKCWKHSTEYWQELDVGRAGCISLFEMDSASVCILAAGVHFSLRLLKLANIPSEEATAEELTFILTRALGFSATEAGIHNKEADEGMPRVVSPRLQNGQPQSFANTFFDDNQVKPQSELRQLYEAVFVQLLEDDIYATNIFDLLDTDGGHTFNPPGRVRLADIAWLVKLPTLVDLSVQGFDGLTNAKAVALRPDGFNGQETIPEVAWTPKRPSGQSAGASPSSDLPYQRANPGSPTSPMSPNFLQSYGDLGEEGEDGEEAEVVAPPAAAPQRASPPSNTSSVPTPAETPSQMATPAQTPSQTATPVETPSQVATPAETPPQQRKSSESQSSVTASLPVAAPSPDPPQTPTPASSEERQPDSKPWKWKRKSAGASGEAESPSEMQPAQGGGPHEPEKQEPAARASVQKSVTLDVEPHVQDDNDDYGDDAEDFDDADVYEIDGRSDGHDEAEEDDEEDEVMDLSELQEDVPQLEETF</sequence>